<feature type="compositionally biased region" description="Polar residues" evidence="8">
    <location>
        <begin position="444"/>
        <end position="457"/>
    </location>
</feature>
<feature type="region of interest" description="Disordered" evidence="8">
    <location>
        <begin position="377"/>
        <end position="457"/>
    </location>
</feature>
<keyword evidence="3 7" id="KW-0645">Protease</keyword>
<evidence type="ECO:0000256" key="5">
    <source>
        <dbReference type="ARBA" id="ARBA00022801"/>
    </source>
</evidence>
<evidence type="ECO:0000313" key="12">
    <source>
        <dbReference type="Proteomes" id="UP000682733"/>
    </source>
</evidence>
<dbReference type="EMBL" id="CAJOBA010034024">
    <property type="protein sequence ID" value="CAF3976445.1"/>
    <property type="molecule type" value="Genomic_DNA"/>
</dbReference>
<dbReference type="GO" id="GO:0006508">
    <property type="term" value="P:proteolysis"/>
    <property type="evidence" value="ECO:0007669"/>
    <property type="project" value="UniProtKB-KW"/>
</dbReference>
<evidence type="ECO:0000256" key="8">
    <source>
        <dbReference type="SAM" id="MobiDB-lite"/>
    </source>
</evidence>
<dbReference type="InterPro" id="IPR028889">
    <property type="entry name" value="USP"/>
</dbReference>
<dbReference type="Proteomes" id="UP000677228">
    <property type="component" value="Unassembled WGS sequence"/>
</dbReference>
<dbReference type="EMBL" id="CAJNOK010012498">
    <property type="protein sequence ID" value="CAF1164729.1"/>
    <property type="molecule type" value="Genomic_DNA"/>
</dbReference>
<feature type="region of interest" description="Disordered" evidence="8">
    <location>
        <begin position="629"/>
        <end position="668"/>
    </location>
</feature>
<feature type="compositionally biased region" description="Low complexity" evidence="8">
    <location>
        <begin position="377"/>
        <end position="443"/>
    </location>
</feature>
<name>A0A8S2MYW0_9BILA</name>
<feature type="compositionally biased region" description="Low complexity" evidence="8">
    <location>
        <begin position="69"/>
        <end position="92"/>
    </location>
</feature>
<comment type="caution">
    <text evidence="11">The sequence shown here is derived from an EMBL/GenBank/DDBJ whole genome shotgun (WGS) entry which is preliminary data.</text>
</comment>
<organism evidence="11 12">
    <name type="scientific">Didymodactylos carnosus</name>
    <dbReference type="NCBI Taxonomy" id="1234261"/>
    <lineage>
        <taxon>Eukaryota</taxon>
        <taxon>Metazoa</taxon>
        <taxon>Spiralia</taxon>
        <taxon>Gnathifera</taxon>
        <taxon>Rotifera</taxon>
        <taxon>Eurotatoria</taxon>
        <taxon>Bdelloidea</taxon>
        <taxon>Philodinida</taxon>
        <taxon>Philodinidae</taxon>
        <taxon>Didymodactylos</taxon>
    </lineage>
</organism>
<dbReference type="Pfam" id="PF00443">
    <property type="entry name" value="UCH"/>
    <property type="match status" value="1"/>
</dbReference>
<dbReference type="GO" id="GO:0005634">
    <property type="term" value="C:nucleus"/>
    <property type="evidence" value="ECO:0007669"/>
    <property type="project" value="TreeGrafter"/>
</dbReference>
<dbReference type="SUPFAM" id="SSF54001">
    <property type="entry name" value="Cysteine proteinases"/>
    <property type="match status" value="1"/>
</dbReference>
<comment type="similarity">
    <text evidence="2">Belongs to the peptidase C19 family. USP10 subfamily.</text>
</comment>
<feature type="compositionally biased region" description="Low complexity" evidence="8">
    <location>
        <begin position="631"/>
        <end position="654"/>
    </location>
</feature>
<keyword evidence="4 7" id="KW-0833">Ubl conjugation pathway</keyword>
<feature type="region of interest" description="Disordered" evidence="8">
    <location>
        <begin position="145"/>
        <end position="164"/>
    </location>
</feature>
<feature type="region of interest" description="Disordered" evidence="8">
    <location>
        <begin position="69"/>
        <end position="131"/>
    </location>
</feature>
<feature type="region of interest" description="Disordered" evidence="8">
    <location>
        <begin position="222"/>
        <end position="284"/>
    </location>
</feature>
<feature type="compositionally biased region" description="Polar residues" evidence="8">
    <location>
        <begin position="93"/>
        <end position="103"/>
    </location>
</feature>
<dbReference type="PROSITE" id="PS00972">
    <property type="entry name" value="USP_1"/>
    <property type="match status" value="1"/>
</dbReference>
<dbReference type="GO" id="GO:0016579">
    <property type="term" value="P:protein deubiquitination"/>
    <property type="evidence" value="ECO:0007669"/>
    <property type="project" value="InterPro"/>
</dbReference>
<feature type="compositionally biased region" description="Polar residues" evidence="8">
    <location>
        <begin position="266"/>
        <end position="283"/>
    </location>
</feature>
<feature type="compositionally biased region" description="Basic residues" evidence="8">
    <location>
        <begin position="110"/>
        <end position="129"/>
    </location>
</feature>
<evidence type="ECO:0000256" key="6">
    <source>
        <dbReference type="ARBA" id="ARBA00022807"/>
    </source>
</evidence>
<dbReference type="InterPro" id="IPR018200">
    <property type="entry name" value="USP_CS"/>
</dbReference>
<keyword evidence="6 7" id="KW-0788">Thiol protease</keyword>
<dbReference type="GO" id="GO:0005829">
    <property type="term" value="C:cytosol"/>
    <property type="evidence" value="ECO:0007669"/>
    <property type="project" value="TreeGrafter"/>
</dbReference>
<accession>A0A8S2MYW0</accession>
<dbReference type="Gene3D" id="3.90.70.10">
    <property type="entry name" value="Cysteine proteinases"/>
    <property type="match status" value="1"/>
</dbReference>
<dbReference type="PANTHER" id="PTHR24006:SF687">
    <property type="entry name" value="UBIQUITIN CARBOXYL-TERMINAL HYDROLASE 10"/>
    <property type="match status" value="1"/>
</dbReference>
<keyword evidence="5 7" id="KW-0378">Hydrolase</keyword>
<dbReference type="PROSITE" id="PS50235">
    <property type="entry name" value="USP_3"/>
    <property type="match status" value="1"/>
</dbReference>
<evidence type="ECO:0000313" key="11">
    <source>
        <dbReference type="EMBL" id="CAF3976445.1"/>
    </source>
</evidence>
<dbReference type="PROSITE" id="PS00973">
    <property type="entry name" value="USP_2"/>
    <property type="match status" value="1"/>
</dbReference>
<evidence type="ECO:0000256" key="3">
    <source>
        <dbReference type="ARBA" id="ARBA00022670"/>
    </source>
</evidence>
<dbReference type="InterPro" id="IPR038765">
    <property type="entry name" value="Papain-like_cys_pep_sf"/>
</dbReference>
<evidence type="ECO:0000256" key="1">
    <source>
        <dbReference type="ARBA" id="ARBA00000707"/>
    </source>
</evidence>
<reference evidence="11" key="1">
    <citation type="submission" date="2021-02" db="EMBL/GenBank/DDBJ databases">
        <authorList>
            <person name="Nowell W R."/>
        </authorList>
    </citation>
    <scope>NUCLEOTIDE SEQUENCE</scope>
</reference>
<gene>
    <name evidence="10" type="ORF">OVA965_LOCUS22272</name>
    <name evidence="11" type="ORF">TMI583_LOCUS22988</name>
</gene>
<sequence>MTDLMFGDFSHEETEKFFGRDKQCVKVKDPEFPWGAETCINPTIEFGFDVPQVAPHVCSYYPSYHSSSCNGSSHQESSSALTSPPYSSKSSSVENFKISSVGQKSSTNNNHHHHHHRHSLSSAKKKKQRPKDYYAREYNQIMEPSQEQQQNGILNDNGSLSATTLATPTRSTTVLGQSSSNATAAGIDQLQHSEFQSPPVAGIIVSDDARLLACNQWVDSTMKHQQQEDDQESSKQSTDLTNDEDENDSDDTHGTTTDDNEDSVTDDLQNSRSTTIPQTNASYPINIAQTNNNLNSNTLPTAIMKTYPPQQLNSLSPALNDDVTIYSTSVASGASVETLKPNVDQNNIKKQSSLVQSIKTKNESAEPRSCWADLFRSSSKNQTQTNSNNLTSPPSSNKDNNTSSITKSLSSASSSTSQPPTKKPQQTLVRSSSGTQISSLTSQPMPRSTTANDNRLYNNQSKNHYHVYNSSGGESQSLDDYFSKCELRPSAMAIKPRGLVNKGNYCYINATLQALLACPPFFNVMKHAPISDVPAEQIMPCIEALHVFVNKFEKMDRSKYPISANHKDIVCGQPFEATNMLSEIARLRKSPLDVVKTKQEDAHELLCQLLSELHEEICNILYKTPVPPNYTEEQSTSATQNSTTTTANNVSQTNGNDEKSEDWLQVGKRNRTHSEIRKSLISEIFAGMFRSTVHSAGNQRSVVHEPFFTLSLEIKDSRIQSLEDALLRFSEQSVLTDYVDNKTRQTVHTSKTILIDQLPPILIIHLKCFLYDETDNSAKKINKQLSYQVNLTLPSKILTEQAKKTSYDRYKLFAVEYHCGDKASGGHYVTDVFHPGLQGWIRMDDSTVNVVTSSQVLNSQDNKQTPYLLFYRRGD</sequence>
<dbReference type="PANTHER" id="PTHR24006">
    <property type="entry name" value="UBIQUITIN CARBOXYL-TERMINAL HYDROLASE"/>
    <property type="match status" value="1"/>
</dbReference>
<protein>
    <recommendedName>
        <fullName evidence="7">Ubiquitin carboxyl-terminal hydrolase</fullName>
        <ecNumber evidence="7">3.4.19.12</ecNumber>
    </recommendedName>
</protein>
<feature type="compositionally biased region" description="Polar residues" evidence="8">
    <location>
        <begin position="145"/>
        <end position="158"/>
    </location>
</feature>
<evidence type="ECO:0000256" key="4">
    <source>
        <dbReference type="ARBA" id="ARBA00022786"/>
    </source>
</evidence>
<dbReference type="AlphaFoldDB" id="A0A8S2MYW0"/>
<dbReference type="Proteomes" id="UP000682733">
    <property type="component" value="Unassembled WGS sequence"/>
</dbReference>
<comment type="catalytic activity">
    <reaction evidence="1 7">
        <text>Thiol-dependent hydrolysis of ester, thioester, amide, peptide and isopeptide bonds formed by the C-terminal Gly of ubiquitin (a 76-residue protein attached to proteins as an intracellular targeting signal).</text>
        <dbReference type="EC" id="3.4.19.12"/>
    </reaction>
</comment>
<proteinExistence type="inferred from homology"/>
<dbReference type="EC" id="3.4.19.12" evidence="7"/>
<dbReference type="InterPro" id="IPR001394">
    <property type="entry name" value="Peptidase_C19_UCH"/>
</dbReference>
<dbReference type="GO" id="GO:0004843">
    <property type="term" value="F:cysteine-type deubiquitinase activity"/>
    <property type="evidence" value="ECO:0007669"/>
    <property type="project" value="UniProtKB-UniRule"/>
</dbReference>
<dbReference type="InterPro" id="IPR050164">
    <property type="entry name" value="Peptidase_C19"/>
</dbReference>
<evidence type="ECO:0000259" key="9">
    <source>
        <dbReference type="PROSITE" id="PS50235"/>
    </source>
</evidence>
<feature type="domain" description="USP" evidence="9">
    <location>
        <begin position="497"/>
        <end position="874"/>
    </location>
</feature>
<evidence type="ECO:0000256" key="2">
    <source>
        <dbReference type="ARBA" id="ARBA00005427"/>
    </source>
</evidence>
<evidence type="ECO:0000313" key="10">
    <source>
        <dbReference type="EMBL" id="CAF1164729.1"/>
    </source>
</evidence>
<evidence type="ECO:0000256" key="7">
    <source>
        <dbReference type="RuleBase" id="RU366025"/>
    </source>
</evidence>
<dbReference type="CDD" id="cd02257">
    <property type="entry name" value="Peptidase_C19"/>
    <property type="match status" value="1"/>
</dbReference>